<organism evidence="1 2">
    <name type="scientific">Panagrellus redivivus</name>
    <name type="common">Microworm</name>
    <dbReference type="NCBI Taxonomy" id="6233"/>
    <lineage>
        <taxon>Eukaryota</taxon>
        <taxon>Metazoa</taxon>
        <taxon>Ecdysozoa</taxon>
        <taxon>Nematoda</taxon>
        <taxon>Chromadorea</taxon>
        <taxon>Rhabditida</taxon>
        <taxon>Tylenchina</taxon>
        <taxon>Panagrolaimomorpha</taxon>
        <taxon>Panagrolaimoidea</taxon>
        <taxon>Panagrolaimidae</taxon>
        <taxon>Panagrellus</taxon>
    </lineage>
</organism>
<protein>
    <submittedName>
        <fullName evidence="2">Uncharacterized protein</fullName>
    </submittedName>
</protein>
<dbReference type="WBParaSite" id="Pan_g721.t1">
    <property type="protein sequence ID" value="Pan_g721.t1"/>
    <property type="gene ID" value="Pan_g721"/>
</dbReference>
<reference evidence="1" key="1">
    <citation type="journal article" date="2013" name="Genetics">
        <title>The draft genome and transcriptome of Panagrellus redivivus are shaped by the harsh demands of a free-living lifestyle.</title>
        <authorList>
            <person name="Srinivasan J."/>
            <person name="Dillman A.R."/>
            <person name="Macchietto M.G."/>
            <person name="Heikkinen L."/>
            <person name="Lakso M."/>
            <person name="Fracchia K.M."/>
            <person name="Antoshechkin I."/>
            <person name="Mortazavi A."/>
            <person name="Wong G."/>
            <person name="Sternberg P.W."/>
        </authorList>
    </citation>
    <scope>NUCLEOTIDE SEQUENCE [LARGE SCALE GENOMIC DNA]</scope>
    <source>
        <strain evidence="1">MT8872</strain>
    </source>
</reference>
<evidence type="ECO:0000313" key="1">
    <source>
        <dbReference type="Proteomes" id="UP000492821"/>
    </source>
</evidence>
<reference evidence="2" key="2">
    <citation type="submission" date="2020-10" db="UniProtKB">
        <authorList>
            <consortium name="WormBaseParasite"/>
        </authorList>
    </citation>
    <scope>IDENTIFICATION</scope>
</reference>
<proteinExistence type="predicted"/>
<evidence type="ECO:0000313" key="2">
    <source>
        <dbReference type="WBParaSite" id="Pan_g721.t1"/>
    </source>
</evidence>
<sequence length="104" mass="11373">MSMSPAESATLLIPEATNWREMSGMRSLEPKAIKILLATKVRDGGVQRGYTRLSSDAAQLNKHPSDMASFNGCHGVGFGYTILLALCKFQGKAFKMALFASLFW</sequence>
<dbReference type="AlphaFoldDB" id="A0A7E4W6I9"/>
<name>A0A7E4W6I9_PANRE</name>
<dbReference type="Proteomes" id="UP000492821">
    <property type="component" value="Unassembled WGS sequence"/>
</dbReference>
<keyword evidence="1" id="KW-1185">Reference proteome</keyword>
<accession>A0A7E4W6I9</accession>